<reference evidence="4" key="1">
    <citation type="submission" date="2021-01" db="EMBL/GenBank/DDBJ databases">
        <authorList>
            <person name="Corre E."/>
            <person name="Pelletier E."/>
            <person name="Niang G."/>
            <person name="Scheremetjew M."/>
            <person name="Finn R."/>
            <person name="Kale V."/>
            <person name="Holt S."/>
            <person name="Cochrane G."/>
            <person name="Meng A."/>
            <person name="Brown T."/>
            <person name="Cohen L."/>
        </authorList>
    </citation>
    <scope>NUCLEOTIDE SEQUENCE</scope>
    <source>
        <strain evidence="4">FSP1.4</strain>
    </source>
</reference>
<dbReference type="Pfam" id="PF00107">
    <property type="entry name" value="ADH_zinc_N"/>
    <property type="match status" value="1"/>
</dbReference>
<gene>
    <name evidence="4" type="ORF">EHAR0213_LOCUS7973</name>
</gene>
<dbReference type="PANTHER" id="PTHR48106">
    <property type="entry name" value="QUINONE OXIDOREDUCTASE PIG3-RELATED"/>
    <property type="match status" value="1"/>
</dbReference>
<dbReference type="SUPFAM" id="SSF51735">
    <property type="entry name" value="NAD(P)-binding Rossmann-fold domains"/>
    <property type="match status" value="1"/>
</dbReference>
<proteinExistence type="predicted"/>
<dbReference type="InterPro" id="IPR013154">
    <property type="entry name" value="ADH-like_N"/>
</dbReference>
<sequence length="346" mass="38434">MESERTNFAAVTTFEEKSYIDLTAELKERGLKEGEVLIKVMSCPINPSDQLMSEGQYGLPETFQKKEYGYGVGFEGAGQIVEVHESVPSDLVGKKVAFSNTPGTPYFQGTWRQYIVLNHQMVFQYPDDMDFDLICSTIVNPLTVCGFIDTYNKGGHKAMIHDAACSALGKMLVKTCKKHSIPLINIVRRAEQVKTLEELGAENILNSSLETFENDLKEAIAKLQPTIFFDAIGGKITGQVLNLMPEKSTAYVYGLLSGEEFSFSCGGIIFSQKTLTSFWLSVWLPSLTAEERTKWVSEVIGDLQTGGEVFGSKVYKTFPLSKFKDAMKEALDHASEGKVILKPHEE</sequence>
<dbReference type="Gene3D" id="3.90.180.10">
    <property type="entry name" value="Medium-chain alcohol dehydrogenases, catalytic domain"/>
    <property type="match status" value="1"/>
</dbReference>
<accession>A0A7S3N9P1</accession>
<dbReference type="Gene3D" id="3.40.50.720">
    <property type="entry name" value="NAD(P)-binding Rossmann-like Domain"/>
    <property type="match status" value="1"/>
</dbReference>
<dbReference type="Pfam" id="PF08240">
    <property type="entry name" value="ADH_N"/>
    <property type="match status" value="1"/>
</dbReference>
<dbReference type="PANTHER" id="PTHR48106:SF18">
    <property type="entry name" value="QUINONE OXIDOREDUCTASE PIG3"/>
    <property type="match status" value="1"/>
</dbReference>
<evidence type="ECO:0000313" key="4">
    <source>
        <dbReference type="EMBL" id="CAE0349061.1"/>
    </source>
</evidence>
<dbReference type="EMBL" id="HBII01018881">
    <property type="protein sequence ID" value="CAE0349061.1"/>
    <property type="molecule type" value="Transcribed_RNA"/>
</dbReference>
<evidence type="ECO:0000256" key="2">
    <source>
        <dbReference type="ARBA" id="ARBA00023002"/>
    </source>
</evidence>
<dbReference type="InterPro" id="IPR013149">
    <property type="entry name" value="ADH-like_C"/>
</dbReference>
<dbReference type="InterPro" id="IPR036291">
    <property type="entry name" value="NAD(P)-bd_dom_sf"/>
</dbReference>
<organism evidence="4">
    <name type="scientific">Euplotes harpa</name>
    <dbReference type="NCBI Taxonomy" id="151035"/>
    <lineage>
        <taxon>Eukaryota</taxon>
        <taxon>Sar</taxon>
        <taxon>Alveolata</taxon>
        <taxon>Ciliophora</taxon>
        <taxon>Intramacronucleata</taxon>
        <taxon>Spirotrichea</taxon>
        <taxon>Hypotrichia</taxon>
        <taxon>Euplotida</taxon>
        <taxon>Euplotidae</taxon>
        <taxon>Euplotes</taxon>
    </lineage>
</organism>
<dbReference type="InterPro" id="IPR011032">
    <property type="entry name" value="GroES-like_sf"/>
</dbReference>
<evidence type="ECO:0000259" key="3">
    <source>
        <dbReference type="SMART" id="SM00829"/>
    </source>
</evidence>
<dbReference type="SUPFAM" id="SSF50129">
    <property type="entry name" value="GroES-like"/>
    <property type="match status" value="1"/>
</dbReference>
<dbReference type="GO" id="GO:0070402">
    <property type="term" value="F:NADPH binding"/>
    <property type="evidence" value="ECO:0007669"/>
    <property type="project" value="TreeGrafter"/>
</dbReference>
<keyword evidence="1" id="KW-0521">NADP</keyword>
<feature type="domain" description="Enoyl reductase (ER)" evidence="3">
    <location>
        <begin position="12"/>
        <end position="341"/>
    </location>
</feature>
<dbReference type="GO" id="GO:0016651">
    <property type="term" value="F:oxidoreductase activity, acting on NAD(P)H"/>
    <property type="evidence" value="ECO:0007669"/>
    <property type="project" value="TreeGrafter"/>
</dbReference>
<dbReference type="AlphaFoldDB" id="A0A7S3N9P1"/>
<dbReference type="SMART" id="SM00829">
    <property type="entry name" value="PKS_ER"/>
    <property type="match status" value="1"/>
</dbReference>
<dbReference type="InterPro" id="IPR020843">
    <property type="entry name" value="ER"/>
</dbReference>
<protein>
    <recommendedName>
        <fullName evidence="3">Enoyl reductase (ER) domain-containing protein</fullName>
    </recommendedName>
</protein>
<evidence type="ECO:0000256" key="1">
    <source>
        <dbReference type="ARBA" id="ARBA00022857"/>
    </source>
</evidence>
<keyword evidence="2" id="KW-0560">Oxidoreductase</keyword>
<name>A0A7S3N9P1_9SPIT</name>